<gene>
    <name evidence="11" type="primary">trpS</name>
    <name evidence="11" type="ORF">GYA37_02440</name>
</gene>
<dbReference type="GO" id="GO:0004830">
    <property type="term" value="F:tryptophan-tRNA ligase activity"/>
    <property type="evidence" value="ECO:0007669"/>
    <property type="project" value="UniProtKB-UniRule"/>
</dbReference>
<dbReference type="PANTHER" id="PTHR43766">
    <property type="entry name" value="TRYPTOPHAN--TRNA LIGASE, MITOCHONDRIAL"/>
    <property type="match status" value="1"/>
</dbReference>
<evidence type="ECO:0000256" key="3">
    <source>
        <dbReference type="ARBA" id="ARBA00022598"/>
    </source>
</evidence>
<reference evidence="11 12" key="1">
    <citation type="journal article" date="2020" name="Biotechnol. Biofuels">
        <title>New insights from the biogas microbiome by comprehensive genome-resolved metagenomics of nearly 1600 species originating from multiple anaerobic digesters.</title>
        <authorList>
            <person name="Campanaro S."/>
            <person name="Treu L."/>
            <person name="Rodriguez-R L.M."/>
            <person name="Kovalovszki A."/>
            <person name="Ziels R.M."/>
            <person name="Maus I."/>
            <person name="Zhu X."/>
            <person name="Kougias P.G."/>
            <person name="Basile A."/>
            <person name="Luo G."/>
            <person name="Schluter A."/>
            <person name="Konstantinidis K.T."/>
            <person name="Angelidaki I."/>
        </authorList>
    </citation>
    <scope>NUCLEOTIDE SEQUENCE [LARGE SCALE GENOMIC DNA]</scope>
    <source>
        <strain evidence="11">AS27yjCOA_202</strain>
    </source>
</reference>
<dbReference type="FunFam" id="1.10.240.10:FF:000005">
    <property type="entry name" value="Tryptophan--tRNA ligase"/>
    <property type="match status" value="1"/>
</dbReference>
<dbReference type="PRINTS" id="PR01039">
    <property type="entry name" value="TRNASYNTHTRP"/>
</dbReference>
<comment type="catalytic activity">
    <reaction evidence="8">
        <text>tRNA(Trp) + L-tryptophan + ATP = L-tryptophyl-tRNA(Trp) + AMP + diphosphate + H(+)</text>
        <dbReference type="Rhea" id="RHEA:24080"/>
        <dbReference type="Rhea" id="RHEA-COMP:9671"/>
        <dbReference type="Rhea" id="RHEA-COMP:9705"/>
        <dbReference type="ChEBI" id="CHEBI:15378"/>
        <dbReference type="ChEBI" id="CHEBI:30616"/>
        <dbReference type="ChEBI" id="CHEBI:33019"/>
        <dbReference type="ChEBI" id="CHEBI:57912"/>
        <dbReference type="ChEBI" id="CHEBI:78442"/>
        <dbReference type="ChEBI" id="CHEBI:78535"/>
        <dbReference type="ChEBI" id="CHEBI:456215"/>
        <dbReference type="EC" id="6.1.1.2"/>
    </reaction>
</comment>
<dbReference type="InterPro" id="IPR014729">
    <property type="entry name" value="Rossmann-like_a/b/a_fold"/>
</dbReference>
<comment type="similarity">
    <text evidence="1 10">Belongs to the class-I aminoacyl-tRNA synthetase family.</text>
</comment>
<evidence type="ECO:0000256" key="6">
    <source>
        <dbReference type="ARBA" id="ARBA00022917"/>
    </source>
</evidence>
<dbReference type="Gene3D" id="1.10.240.10">
    <property type="entry name" value="Tyrosyl-Transfer RNA Synthetase"/>
    <property type="match status" value="1"/>
</dbReference>
<dbReference type="EMBL" id="JAAZNV010000007">
    <property type="protein sequence ID" value="NMB91683.1"/>
    <property type="molecule type" value="Genomic_DNA"/>
</dbReference>
<dbReference type="InterPro" id="IPR050203">
    <property type="entry name" value="Trp-tRNA_synthetase"/>
</dbReference>
<evidence type="ECO:0000256" key="5">
    <source>
        <dbReference type="ARBA" id="ARBA00022840"/>
    </source>
</evidence>
<evidence type="ECO:0000256" key="4">
    <source>
        <dbReference type="ARBA" id="ARBA00022741"/>
    </source>
</evidence>
<dbReference type="EC" id="6.1.1.2" evidence="2 9"/>
<dbReference type="InterPro" id="IPR002306">
    <property type="entry name" value="Trp-tRNA-ligase"/>
</dbReference>
<name>A0A7X9HSI2_UNCKA</name>
<evidence type="ECO:0000313" key="11">
    <source>
        <dbReference type="EMBL" id="NMB91683.1"/>
    </source>
</evidence>
<comment type="caution">
    <text evidence="11">The sequence shown here is derived from an EMBL/GenBank/DDBJ whole genome shotgun (WGS) entry which is preliminary data.</text>
</comment>
<keyword evidence="3 10" id="KW-0436">Ligase</keyword>
<evidence type="ECO:0000313" key="12">
    <source>
        <dbReference type="Proteomes" id="UP000590542"/>
    </source>
</evidence>
<evidence type="ECO:0000256" key="7">
    <source>
        <dbReference type="ARBA" id="ARBA00023146"/>
    </source>
</evidence>
<sequence length="342" mass="38642">MNEKTKRVLTGIRPTGPLHLGHYAGALKQWIPLQKDCECFFMIADIQALTTHVDNPKLIEDSVREVTLDFLAVGLDPKKSNVHFVLQSAIPELTELTVYLSMVTPFTWMQSNPTIQTEMKQLGKEISTGFMCYPVSQAADISFVSPDPNESSEPTLVPVGEDQVPHIRDNNSIISAFNRKYSPTFVECEALLGDVKRLVGTDGQSKMSKSLNNAIYLKDDEGTIEKKIRSMFTDPNRIHPNDPGTVEGNPVFIYHDAFNNNKEEVKDLKERYIKGTVGDVEVKEKLNVAIQEFLGPIREKRKEYEKEDVKKILEEGTVYARAIALKTLERTRKAMHLNYPSI</sequence>
<proteinExistence type="inferred from homology"/>
<accession>A0A7X9HSI2</accession>
<keyword evidence="4 10" id="KW-0547">Nucleotide-binding</keyword>
<dbReference type="InterPro" id="IPR002305">
    <property type="entry name" value="aa-tRNA-synth_Ic"/>
</dbReference>
<evidence type="ECO:0000256" key="2">
    <source>
        <dbReference type="ARBA" id="ARBA00013161"/>
    </source>
</evidence>
<organism evidence="11 12">
    <name type="scientific">candidate division WWE3 bacterium</name>
    <dbReference type="NCBI Taxonomy" id="2053526"/>
    <lineage>
        <taxon>Bacteria</taxon>
        <taxon>Katanobacteria</taxon>
    </lineage>
</organism>
<dbReference type="Gene3D" id="3.40.50.620">
    <property type="entry name" value="HUPs"/>
    <property type="match status" value="1"/>
</dbReference>
<dbReference type="InterPro" id="IPR001412">
    <property type="entry name" value="aa-tRNA-synth_I_CS"/>
</dbReference>
<dbReference type="AlphaFoldDB" id="A0A7X9HSI2"/>
<dbReference type="PROSITE" id="PS00178">
    <property type="entry name" value="AA_TRNA_LIGASE_I"/>
    <property type="match status" value="1"/>
</dbReference>
<dbReference type="GO" id="GO:0005524">
    <property type="term" value="F:ATP binding"/>
    <property type="evidence" value="ECO:0007669"/>
    <property type="project" value="UniProtKB-KW"/>
</dbReference>
<protein>
    <recommendedName>
        <fullName evidence="2 9">Tryptophan--tRNA ligase</fullName>
        <ecNumber evidence="2 9">6.1.1.2</ecNumber>
    </recommendedName>
</protein>
<dbReference type="GO" id="GO:0005829">
    <property type="term" value="C:cytosol"/>
    <property type="evidence" value="ECO:0007669"/>
    <property type="project" value="TreeGrafter"/>
</dbReference>
<dbReference type="CDD" id="cd00806">
    <property type="entry name" value="TrpRS_core"/>
    <property type="match status" value="1"/>
</dbReference>
<evidence type="ECO:0000256" key="10">
    <source>
        <dbReference type="RuleBase" id="RU363036"/>
    </source>
</evidence>
<dbReference type="GO" id="GO:0006436">
    <property type="term" value="P:tryptophanyl-tRNA aminoacylation"/>
    <property type="evidence" value="ECO:0007669"/>
    <property type="project" value="UniProtKB-UniRule"/>
</dbReference>
<evidence type="ECO:0000256" key="1">
    <source>
        <dbReference type="ARBA" id="ARBA00005594"/>
    </source>
</evidence>
<keyword evidence="5 10" id="KW-0067">ATP-binding</keyword>
<dbReference type="SUPFAM" id="SSF52374">
    <property type="entry name" value="Nucleotidylyl transferase"/>
    <property type="match status" value="1"/>
</dbReference>
<evidence type="ECO:0000256" key="9">
    <source>
        <dbReference type="NCBIfam" id="TIGR00233"/>
    </source>
</evidence>
<dbReference type="Proteomes" id="UP000590542">
    <property type="component" value="Unassembled WGS sequence"/>
</dbReference>
<dbReference type="NCBIfam" id="TIGR00233">
    <property type="entry name" value="trpS"/>
    <property type="match status" value="1"/>
</dbReference>
<dbReference type="Pfam" id="PF00579">
    <property type="entry name" value="tRNA-synt_1b"/>
    <property type="match status" value="1"/>
</dbReference>
<dbReference type="PANTHER" id="PTHR43766:SF1">
    <property type="entry name" value="TRYPTOPHAN--TRNA LIGASE, MITOCHONDRIAL"/>
    <property type="match status" value="1"/>
</dbReference>
<evidence type="ECO:0000256" key="8">
    <source>
        <dbReference type="ARBA" id="ARBA00049929"/>
    </source>
</evidence>
<keyword evidence="6 10" id="KW-0648">Protein biosynthesis</keyword>
<keyword evidence="7 10" id="KW-0030">Aminoacyl-tRNA synthetase</keyword>